<feature type="coiled-coil region" evidence="1">
    <location>
        <begin position="120"/>
        <end position="259"/>
    </location>
</feature>
<keyword evidence="1" id="KW-0175">Coiled coil</keyword>
<evidence type="ECO:0000256" key="1">
    <source>
        <dbReference type="SAM" id="Coils"/>
    </source>
</evidence>
<proteinExistence type="predicted"/>
<dbReference type="KEGG" id="bmor:105841522"/>
<feature type="coiled-coil region" evidence="1">
    <location>
        <begin position="34"/>
        <end position="79"/>
    </location>
</feature>
<evidence type="ECO:0000313" key="3">
    <source>
        <dbReference type="Proteomes" id="UP000005204"/>
    </source>
</evidence>
<dbReference type="Proteomes" id="UP000005204">
    <property type="component" value="Unassembled WGS sequence"/>
</dbReference>
<dbReference type="AlphaFoldDB" id="A0A8R2DKW1"/>
<feature type="coiled-coil region" evidence="1">
    <location>
        <begin position="307"/>
        <end position="345"/>
    </location>
</feature>
<accession>A0A8R2DKW1</accession>
<sequence>MDNTEISALQTEVEFYRNNQTIVEQEIKMLIADNQKLSHQLGVLLKEKLEAEKQSADSNQEQSKELDELKRQVALFTKERDSLHVLWQTAQRTIEALETELKTYHCYDNRGKQLNDIENKRELELKLETALTDYIELEAKYKELQTKNSTLLNDAKIKEKEIASYKERGKELEMKIEELAKNLEEYKINLAAEKKSREDLKKQLAFIQKELVEKIKKHAEAKSKVAEALELYDIVRKQKNDANATIKQQTAELNRVKRALCSVKDDLEAVYRKEIDEMKDKYNEKIVDMLVHIKNLDAELVEKGLLLNKVQRENQILSQANENYIKQHNEELKSLEPKLRIAEQRMEIMFQELVSSERRNVQLVCEKQCLALDVQRIQEIQARETKRRDWEEKLLKNRCEELTLQLENSQKSLNETHEMVNKLQAMMSSRAELSQKIISTKEDELNELNKHLENQMELSKKWKESYVEMTEKLKKQLNDLENENSELRMQLKLPNSGLIHDDSTES</sequence>
<dbReference type="EnsemblMetazoa" id="XM_021347491.2">
    <property type="protein sequence ID" value="XP_021203166.2"/>
    <property type="gene ID" value="LOC105841522"/>
</dbReference>
<dbReference type="GeneID" id="105841522"/>
<dbReference type="RefSeq" id="XP_021203166.2">
    <property type="nucleotide sequence ID" value="XM_021347491.3"/>
</dbReference>
<reference evidence="3" key="1">
    <citation type="journal article" date="2008" name="Insect Biochem. Mol. Biol.">
        <title>The genome of a lepidopteran model insect, the silkworm Bombyx mori.</title>
        <authorList>
            <consortium name="International Silkworm Genome Consortium"/>
        </authorList>
    </citation>
    <scope>NUCLEOTIDE SEQUENCE [LARGE SCALE GENOMIC DNA]</scope>
    <source>
        <strain evidence="3">p50T</strain>
    </source>
</reference>
<name>A0A8R2DKW1_BOMMO</name>
<reference evidence="2" key="2">
    <citation type="submission" date="2022-06" db="UniProtKB">
        <authorList>
            <consortium name="EnsemblMetazoa"/>
        </authorList>
    </citation>
    <scope>IDENTIFICATION</scope>
    <source>
        <strain evidence="2">p50T (Dazao)</strain>
    </source>
</reference>
<protein>
    <submittedName>
        <fullName evidence="2">Uncharacterized protein</fullName>
    </submittedName>
</protein>
<organism evidence="2 3">
    <name type="scientific">Bombyx mori</name>
    <name type="common">Silk moth</name>
    <dbReference type="NCBI Taxonomy" id="7091"/>
    <lineage>
        <taxon>Eukaryota</taxon>
        <taxon>Metazoa</taxon>
        <taxon>Ecdysozoa</taxon>
        <taxon>Arthropoda</taxon>
        <taxon>Hexapoda</taxon>
        <taxon>Insecta</taxon>
        <taxon>Pterygota</taxon>
        <taxon>Neoptera</taxon>
        <taxon>Endopterygota</taxon>
        <taxon>Lepidoptera</taxon>
        <taxon>Glossata</taxon>
        <taxon>Ditrysia</taxon>
        <taxon>Bombycoidea</taxon>
        <taxon>Bombycidae</taxon>
        <taxon>Bombycinae</taxon>
        <taxon>Bombyx</taxon>
    </lineage>
</organism>
<keyword evidence="3" id="KW-1185">Reference proteome</keyword>
<evidence type="ECO:0000313" key="2">
    <source>
        <dbReference type="EnsemblMetazoa" id="XP_021203166.2"/>
    </source>
</evidence>
<feature type="coiled-coil region" evidence="1">
    <location>
        <begin position="392"/>
        <end position="490"/>
    </location>
</feature>